<evidence type="ECO:0000313" key="2">
    <source>
        <dbReference type="Proteomes" id="UP000006028"/>
    </source>
</evidence>
<evidence type="ECO:0000313" key="1">
    <source>
        <dbReference type="EMBL" id="EFQ07547.1"/>
    </source>
</evidence>
<proteinExistence type="predicted"/>
<gene>
    <name evidence="1" type="ORF">HMPREF9436_00891</name>
</gene>
<dbReference type="HOGENOM" id="CLU_3289931_0_0_9"/>
<dbReference type="AlphaFoldDB" id="E2ZGV4"/>
<dbReference type="BioCyc" id="FCF748224-HMP:GTSS-711-MONOMER"/>
<protein>
    <submittedName>
        <fullName evidence="1">Uncharacterized protein</fullName>
    </submittedName>
</protein>
<dbReference type="STRING" id="748224.HMPREF9436_00891"/>
<accession>E2ZGV4</accession>
<reference evidence="1 2" key="1">
    <citation type="submission" date="2010-08" db="EMBL/GenBank/DDBJ databases">
        <authorList>
            <person name="Weinstock G."/>
            <person name="Sodergren E."/>
            <person name="Clifton S."/>
            <person name="Fulton L."/>
            <person name="Fulton B."/>
            <person name="Courtney L."/>
            <person name="Fronick C."/>
            <person name="Harrison M."/>
            <person name="Strong C."/>
            <person name="Farmer C."/>
            <person name="Delahaunty K."/>
            <person name="Markovic C."/>
            <person name="Hall O."/>
            <person name="Minx P."/>
            <person name="Tomlinson C."/>
            <person name="Mitreva M."/>
            <person name="Hou S."/>
            <person name="Chen J."/>
            <person name="Wollam A."/>
            <person name="Pepin K.H."/>
            <person name="Johnson M."/>
            <person name="Bhonagiri V."/>
            <person name="Zhang X."/>
            <person name="Suruliraj S."/>
            <person name="Warren W."/>
            <person name="Chinwalla A."/>
            <person name="Mardis E.R."/>
            <person name="Wilson R.K."/>
        </authorList>
    </citation>
    <scope>NUCLEOTIDE SEQUENCE [LARGE SCALE GENOMIC DNA]</scope>
    <source>
        <strain evidence="1 2">KLE1255</strain>
    </source>
</reference>
<dbReference type="Proteomes" id="UP000006028">
    <property type="component" value="Unassembled WGS sequence"/>
</dbReference>
<dbReference type="EMBL" id="AECU01000083">
    <property type="protein sequence ID" value="EFQ07547.1"/>
    <property type="molecule type" value="Genomic_DNA"/>
</dbReference>
<organism evidence="1 2">
    <name type="scientific">Faecalibacterium cf. prausnitzii KLE1255</name>
    <dbReference type="NCBI Taxonomy" id="748224"/>
    <lineage>
        <taxon>Bacteria</taxon>
        <taxon>Bacillati</taxon>
        <taxon>Bacillota</taxon>
        <taxon>Clostridia</taxon>
        <taxon>Eubacteriales</taxon>
        <taxon>Oscillospiraceae</taxon>
        <taxon>Faecalibacterium</taxon>
    </lineage>
</organism>
<name>E2ZGV4_9FIRM</name>
<sequence length="40" mass="4652">MAYLSESSIKKCQLQKKSPDSLHLSFCHIIISLLCWRQSK</sequence>
<comment type="caution">
    <text evidence="1">The sequence shown here is derived from an EMBL/GenBank/DDBJ whole genome shotgun (WGS) entry which is preliminary data.</text>
</comment>